<accession>A0A816HKD7</accession>
<proteinExistence type="predicted"/>
<name>A0A816HKD7_ADIRI</name>
<evidence type="ECO:0000313" key="1">
    <source>
        <dbReference type="EMBL" id="CAF1688918.1"/>
    </source>
</evidence>
<dbReference type="Proteomes" id="UP000663828">
    <property type="component" value="Unassembled WGS sequence"/>
</dbReference>
<keyword evidence="2" id="KW-1185">Reference proteome</keyword>
<dbReference type="AlphaFoldDB" id="A0A816HKD7"/>
<protein>
    <submittedName>
        <fullName evidence="1">Uncharacterized protein</fullName>
    </submittedName>
</protein>
<evidence type="ECO:0000313" key="2">
    <source>
        <dbReference type="Proteomes" id="UP000663828"/>
    </source>
</evidence>
<feature type="non-terminal residue" evidence="1">
    <location>
        <position position="135"/>
    </location>
</feature>
<organism evidence="1 2">
    <name type="scientific">Adineta ricciae</name>
    <name type="common">Rotifer</name>
    <dbReference type="NCBI Taxonomy" id="249248"/>
    <lineage>
        <taxon>Eukaryota</taxon>
        <taxon>Metazoa</taxon>
        <taxon>Spiralia</taxon>
        <taxon>Gnathifera</taxon>
        <taxon>Rotifera</taxon>
        <taxon>Eurotatoria</taxon>
        <taxon>Bdelloidea</taxon>
        <taxon>Adinetida</taxon>
        <taxon>Adinetidae</taxon>
        <taxon>Adineta</taxon>
    </lineage>
</organism>
<gene>
    <name evidence="1" type="ORF">XAT740_LOCUS63069</name>
</gene>
<sequence>MNRTNSCSRRYRYVSPMQRLLERTERWKPKKAKQERQLQELCRQGKLKPFEQPKDYRCYFIHEQTSMFTMDQLIDEAKQTIHYTLDTEGDPVKHLPGTIQIEFIRPDVPTTAIVIEVNYLPPIASPLFTKIQQLC</sequence>
<comment type="caution">
    <text evidence="1">The sequence shown here is derived from an EMBL/GenBank/DDBJ whole genome shotgun (WGS) entry which is preliminary data.</text>
</comment>
<dbReference type="EMBL" id="CAJNOR010018742">
    <property type="protein sequence ID" value="CAF1688918.1"/>
    <property type="molecule type" value="Genomic_DNA"/>
</dbReference>
<reference evidence="1" key="1">
    <citation type="submission" date="2021-02" db="EMBL/GenBank/DDBJ databases">
        <authorList>
            <person name="Nowell W R."/>
        </authorList>
    </citation>
    <scope>NUCLEOTIDE SEQUENCE</scope>
</reference>